<dbReference type="SUPFAM" id="SSF52317">
    <property type="entry name" value="Class I glutamine amidotransferase-like"/>
    <property type="match status" value="1"/>
</dbReference>
<gene>
    <name evidence="1" type="ORF">P7122_06630</name>
</gene>
<evidence type="ECO:0000313" key="1">
    <source>
        <dbReference type="EMBL" id="MDG4715537.1"/>
    </source>
</evidence>
<dbReference type="InterPro" id="IPR013783">
    <property type="entry name" value="Ig-like_fold"/>
</dbReference>
<dbReference type="Gene3D" id="2.60.40.10">
    <property type="entry name" value="Immunoglobulins"/>
    <property type="match status" value="1"/>
</dbReference>
<proteinExistence type="predicted"/>
<sequence>MKKSIVFLLVFITALSCSKDQTNNSSGDYSISGKFVTPNGLDPVSKASVKLYKDGTLVQDALTDSEGNFILENLSKDSYDLSISKGQFRTSKSVDLSDLIDAFTFDLDSLPIDELPSIAVVTGYYDHIEEVLHNIGLVDPTTGEPLFDIIDGQDVAGRSTVHHGRHQNNAVAKRDNPMLEPNVDFGFGDFIESPTLLANYDIIFLNCGLNEYKVEFANNLNDYVTNGGLLYATDWAFEYLVYITQGGADYLSFYEPDRSGTSLSTEAEILDPTLIDWLDLNYDIEVPNATVTIDEFLGSWQVVDTYDPTTVIPWLYGPVEYDDISESKHLAYTFLHGDGGVLYSSFHTENNTSDATTVERLMQYMVFELADMKVIVE</sequence>
<dbReference type="RefSeq" id="WP_278004993.1">
    <property type="nucleotide sequence ID" value="NZ_JARSBN010000003.1"/>
</dbReference>
<protein>
    <submittedName>
        <fullName evidence="1">Carboxypeptidase-like regulatory domain-containing protein</fullName>
    </submittedName>
</protein>
<evidence type="ECO:0000313" key="2">
    <source>
        <dbReference type="Proteomes" id="UP001529085"/>
    </source>
</evidence>
<name>A0ABT6G0H1_9FLAO</name>
<accession>A0ABT6G0H1</accession>
<comment type="caution">
    <text evidence="1">The sequence shown here is derived from an EMBL/GenBank/DDBJ whole genome shotgun (WGS) entry which is preliminary data.</text>
</comment>
<dbReference type="InterPro" id="IPR029062">
    <property type="entry name" value="Class_I_gatase-like"/>
</dbReference>
<keyword evidence="2" id="KW-1185">Reference proteome</keyword>
<dbReference type="Proteomes" id="UP001529085">
    <property type="component" value="Unassembled WGS sequence"/>
</dbReference>
<dbReference type="PROSITE" id="PS51257">
    <property type="entry name" value="PROKAR_LIPOPROTEIN"/>
    <property type="match status" value="1"/>
</dbReference>
<dbReference type="SUPFAM" id="SSF49478">
    <property type="entry name" value="Cna protein B-type domain"/>
    <property type="match status" value="1"/>
</dbReference>
<organism evidence="1 2">
    <name type="scientific">Winogradskyella marincola</name>
    <dbReference type="NCBI Taxonomy" id="3037795"/>
    <lineage>
        <taxon>Bacteria</taxon>
        <taxon>Pseudomonadati</taxon>
        <taxon>Bacteroidota</taxon>
        <taxon>Flavobacteriia</taxon>
        <taxon>Flavobacteriales</taxon>
        <taxon>Flavobacteriaceae</taxon>
        <taxon>Winogradskyella</taxon>
    </lineage>
</organism>
<dbReference type="Pfam" id="PF13620">
    <property type="entry name" value="CarboxypepD_reg"/>
    <property type="match status" value="1"/>
</dbReference>
<reference evidence="1 2" key="1">
    <citation type="submission" date="2023-03" db="EMBL/GenBank/DDBJ databases">
        <title>Strain YYF002 represents a novel species in the genus Winogradskyella isolated from seawater.</title>
        <authorList>
            <person name="Fu Z.-Y."/>
        </authorList>
    </citation>
    <scope>NUCLEOTIDE SEQUENCE [LARGE SCALE GENOMIC DNA]</scope>
    <source>
        <strain evidence="1 2">YYF002</strain>
    </source>
</reference>
<dbReference type="EMBL" id="JARSBN010000003">
    <property type="protein sequence ID" value="MDG4715537.1"/>
    <property type="molecule type" value="Genomic_DNA"/>
</dbReference>